<gene>
    <name evidence="2" type="ORF">SS50377_12952</name>
    <name evidence="3" type="ORF">SS50377_21959</name>
</gene>
<feature type="compositionally biased region" description="Polar residues" evidence="1">
    <location>
        <begin position="847"/>
        <end position="862"/>
    </location>
</feature>
<evidence type="ECO:0000256" key="1">
    <source>
        <dbReference type="SAM" id="MobiDB-lite"/>
    </source>
</evidence>
<proteinExistence type="predicted"/>
<dbReference type="VEuPathDB" id="GiardiaDB:SS50377_21959"/>
<protein>
    <submittedName>
        <fullName evidence="2">Uncharacterized protein</fullName>
    </submittedName>
</protein>
<accession>V6LRW0</accession>
<evidence type="ECO:0000313" key="2">
    <source>
        <dbReference type="EMBL" id="EST46998.1"/>
    </source>
</evidence>
<feature type="region of interest" description="Disordered" evidence="1">
    <location>
        <begin position="845"/>
        <end position="864"/>
    </location>
</feature>
<dbReference type="EMBL" id="KI546053">
    <property type="protein sequence ID" value="EST46998.1"/>
    <property type="molecule type" value="Genomic_DNA"/>
</dbReference>
<feature type="region of interest" description="Disordered" evidence="1">
    <location>
        <begin position="883"/>
        <end position="916"/>
    </location>
</feature>
<keyword evidence="4" id="KW-1185">Reference proteome</keyword>
<dbReference type="Proteomes" id="UP000018208">
    <property type="component" value="Unassembled WGS sequence"/>
</dbReference>
<reference evidence="3" key="2">
    <citation type="submission" date="2020-12" db="EMBL/GenBank/DDBJ databases">
        <title>New Spironucleus salmonicida genome in near-complete chromosomes.</title>
        <authorList>
            <person name="Xu F."/>
            <person name="Kurt Z."/>
            <person name="Jimenez-Gonzalez A."/>
            <person name="Astvaldsson A."/>
            <person name="Andersson J.O."/>
            <person name="Svard S.G."/>
        </authorList>
    </citation>
    <scope>NUCLEOTIDE SEQUENCE</scope>
    <source>
        <strain evidence="3">ATCC 50377</strain>
    </source>
</reference>
<evidence type="ECO:0000313" key="4">
    <source>
        <dbReference type="Proteomes" id="UP000018208"/>
    </source>
</evidence>
<feature type="compositionally biased region" description="Low complexity" evidence="1">
    <location>
        <begin position="907"/>
        <end position="916"/>
    </location>
</feature>
<reference evidence="2 3" key="1">
    <citation type="journal article" date="2014" name="PLoS Genet.">
        <title>The Genome of Spironucleus salmonicida Highlights a Fish Pathogen Adapted to Fluctuating Environments.</title>
        <authorList>
            <person name="Xu F."/>
            <person name="Jerlstrom-Hultqvist J."/>
            <person name="Einarsson E."/>
            <person name="Astvaldsson A."/>
            <person name="Svard S.G."/>
            <person name="Andersson J.O."/>
        </authorList>
    </citation>
    <scope>NUCLEOTIDE SEQUENCE</scope>
    <source>
        <strain evidence="3">ATCC 50377</strain>
    </source>
</reference>
<evidence type="ECO:0000313" key="3">
    <source>
        <dbReference type="EMBL" id="KAH0576395.1"/>
    </source>
</evidence>
<name>V6LRW0_9EUKA</name>
<organism evidence="2">
    <name type="scientific">Spironucleus salmonicida</name>
    <dbReference type="NCBI Taxonomy" id="348837"/>
    <lineage>
        <taxon>Eukaryota</taxon>
        <taxon>Metamonada</taxon>
        <taxon>Diplomonadida</taxon>
        <taxon>Hexamitidae</taxon>
        <taxon>Hexamitinae</taxon>
        <taxon>Spironucleus</taxon>
    </lineage>
</organism>
<dbReference type="EMBL" id="AUWU02000002">
    <property type="protein sequence ID" value="KAH0576395.1"/>
    <property type="molecule type" value="Genomic_DNA"/>
</dbReference>
<sequence length="916" mass="106701">MRSLIIPPNTIFYEFESPVFITMTRPEILIPQVSIKILNIPSLTESLEIQFFPHNLSFFQLLLLPDSAPKMALLAVNSAEQRKFIQAKQMAQGNKQLLLIISYLADYNSKSQQAVECLFSLLDKTDDIFRDYPQDNAFFDIETVICKEFDSFRNVLVQLRKGESFVESYLHCAILYFVDLMLVVNIQKTLGVSQDMLEVLQQYTMNKRYIYDSQIQQKMTVIYQTLSCVISGLTLKIQLELLLELSSFPNTDFGFAYYYFQSLLCSISGSQQAQYNINSGNAQKLINSLNQKFLQNYHKIAGSQDAFQQQINLTQALAMTYNHLNDVNETKRFIQIISNSLLSENEFHNVTIKNLEESLDIFEIFHFNQFFLHDVHLVLIILYEFVSVLNQQTLQTVQKDIDLFIYKLVYNVNFRGFTFIKNKEEFSQGMTYTQIFQISNEIFQFCVTYSKYNHHEILLFNLREMGCFSKEYGFNELGLTQQLQLWKYIFEINTIDSTYIHKYVEYALQIVKNSIQWVKTQLYSEFFELVSILMWFLVVENDVQQIITHIQNVQIKEVILNFIIKLLQFGVQTNQFIDNFAYISCKLDLLSDFQQFFLLNTKLFDPQYVCQFVFSYINNQSKNQGTDKCKYQNLVITIIRHYHAISYNQQNYIYLAQLSAGLIFFDLSFANQDCTQIFQEIESIFVDQCIPDKYYKEILNQFIDSEIWNKANQNNSIQEVLQTILGKCQKLEIQTQIQLIINKIQQDLEISIDVISQNSTPYQSGILEKVQFQFCDFPNLPKFPHYNEIDKLIKYVKIPGIPFAFIIPHPLAKSSTIQTDLDSLIRDIGTIETLHEVVNDFLIPEQRPQSGNAPKQVNSSARPMSAGGLKVVQETVQKVQVQRKKKESGVEQLQEWSGSGSDEENLLEMLDNEGIL</sequence>
<dbReference type="AlphaFoldDB" id="V6LRW0"/>